<reference evidence="1" key="1">
    <citation type="journal article" date="2022" name="bioRxiv">
        <title>Sequencing and chromosome-scale assembly of the giantPleurodeles waltlgenome.</title>
        <authorList>
            <person name="Brown T."/>
            <person name="Elewa A."/>
            <person name="Iarovenko S."/>
            <person name="Subramanian E."/>
            <person name="Araus A.J."/>
            <person name="Petzold A."/>
            <person name="Susuki M."/>
            <person name="Suzuki K.-i.T."/>
            <person name="Hayashi T."/>
            <person name="Toyoda A."/>
            <person name="Oliveira C."/>
            <person name="Osipova E."/>
            <person name="Leigh N.D."/>
            <person name="Simon A."/>
            <person name="Yun M.H."/>
        </authorList>
    </citation>
    <scope>NUCLEOTIDE SEQUENCE</scope>
    <source>
        <strain evidence="1">20211129_DDA</strain>
        <tissue evidence="1">Liver</tissue>
    </source>
</reference>
<feature type="non-terminal residue" evidence="1">
    <location>
        <position position="1"/>
    </location>
</feature>
<proteinExistence type="predicted"/>
<protein>
    <submittedName>
        <fullName evidence="1">Uncharacterized protein</fullName>
    </submittedName>
</protein>
<dbReference type="Proteomes" id="UP001066276">
    <property type="component" value="Chromosome 5"/>
</dbReference>
<evidence type="ECO:0000313" key="1">
    <source>
        <dbReference type="EMBL" id="KAJ1155432.1"/>
    </source>
</evidence>
<feature type="non-terminal residue" evidence="1">
    <location>
        <position position="74"/>
    </location>
</feature>
<gene>
    <name evidence="1" type="ORF">NDU88_008162</name>
</gene>
<comment type="caution">
    <text evidence="1">The sequence shown here is derived from an EMBL/GenBank/DDBJ whole genome shotgun (WGS) entry which is preliminary data.</text>
</comment>
<evidence type="ECO:0000313" key="2">
    <source>
        <dbReference type="Proteomes" id="UP001066276"/>
    </source>
</evidence>
<dbReference type="EMBL" id="JANPWB010000009">
    <property type="protein sequence ID" value="KAJ1155432.1"/>
    <property type="molecule type" value="Genomic_DNA"/>
</dbReference>
<sequence length="74" mass="8471">YQPLWRMKRQAPVYRPLMDLATLEDWHIILTYRLDGATITELCAQLEPNLIPAIRCTTAIPPVVQVLSALHFLA</sequence>
<name>A0AAV7RUZ6_PLEWA</name>
<accession>A0AAV7RUZ6</accession>
<organism evidence="1 2">
    <name type="scientific">Pleurodeles waltl</name>
    <name type="common">Iberian ribbed newt</name>
    <dbReference type="NCBI Taxonomy" id="8319"/>
    <lineage>
        <taxon>Eukaryota</taxon>
        <taxon>Metazoa</taxon>
        <taxon>Chordata</taxon>
        <taxon>Craniata</taxon>
        <taxon>Vertebrata</taxon>
        <taxon>Euteleostomi</taxon>
        <taxon>Amphibia</taxon>
        <taxon>Batrachia</taxon>
        <taxon>Caudata</taxon>
        <taxon>Salamandroidea</taxon>
        <taxon>Salamandridae</taxon>
        <taxon>Pleurodelinae</taxon>
        <taxon>Pleurodeles</taxon>
    </lineage>
</organism>
<keyword evidence="2" id="KW-1185">Reference proteome</keyword>
<dbReference type="AlphaFoldDB" id="A0AAV7RUZ6"/>